<dbReference type="InterPro" id="IPR003604">
    <property type="entry name" value="Matrin/U1-like-C_Znf_C2H2"/>
</dbReference>
<reference evidence="5" key="1">
    <citation type="submission" date="2025-08" db="UniProtKB">
        <authorList>
            <consortium name="RefSeq"/>
        </authorList>
    </citation>
    <scope>IDENTIFICATION</scope>
</reference>
<dbReference type="Pfam" id="PF12874">
    <property type="entry name" value="zf-met"/>
    <property type="match status" value="4"/>
</dbReference>
<feature type="compositionally biased region" description="Basic and acidic residues" evidence="1">
    <location>
        <begin position="40"/>
        <end position="49"/>
    </location>
</feature>
<feature type="domain" description="U1-type" evidence="3">
    <location>
        <begin position="337"/>
        <end position="371"/>
    </location>
</feature>
<keyword evidence="4" id="KW-1185">Reference proteome</keyword>
<dbReference type="PANTHER" id="PTHR46786:SF1">
    <property type="entry name" value="ZINC FINGER MATRIN-TYPE PROTEIN 3"/>
    <property type="match status" value="1"/>
</dbReference>
<dbReference type="InterPro" id="IPR013087">
    <property type="entry name" value="Znf_C2H2_type"/>
</dbReference>
<dbReference type="SUPFAM" id="SSF57667">
    <property type="entry name" value="beta-beta-alpha zinc fingers"/>
    <property type="match status" value="4"/>
</dbReference>
<feature type="domain" description="C2H2-type" evidence="2">
    <location>
        <begin position="210"/>
        <end position="234"/>
    </location>
</feature>
<protein>
    <submittedName>
        <fullName evidence="5">Zinc finger protein 385B-like isoform X1</fullName>
    </submittedName>
</protein>
<name>A0A9U8EC96_BIOGL</name>
<dbReference type="SMART" id="SM00355">
    <property type="entry name" value="ZnF_C2H2"/>
    <property type="match status" value="4"/>
</dbReference>
<proteinExistence type="predicted"/>
<feature type="domain" description="U1-type" evidence="3">
    <location>
        <begin position="252"/>
        <end position="286"/>
    </location>
</feature>
<evidence type="ECO:0000313" key="4">
    <source>
        <dbReference type="Proteomes" id="UP001165740"/>
    </source>
</evidence>
<sequence length="419" mass="46085">MNAKKVYCNVCALFLNSSDQYAMHLLGKQHARKTQISSSQHEHDHHDYDPSSTSNISKISVITVSDIVNSSSTNMMNSYNQQQLISNQQQMGSYQQQSFSTWLQPTSEIAYQQMATLGTASEGEAASHFMNTNYQNTGYFFDYGYGYGNNGYGHIPSQNTASYSNNSNIPVSESITPVMSSEASAISQTATTSNPSQKDQSTQPKVKKSRFCSVCLVTLTSQIQADIHFSGTKHKRTLAMKTQSIIAGEKRKREEYCAICNIPLSSSVLAEAHYAGSKHEKKLKLMTAVNTATPVPVSSHPVETLNTTTEVVAPTSTTTEVSATVPKVKKELDAETKAKLFCSCCNLAVNSLAQMTAHQSGKQHKLKARQLPSQRAQPYHIPTNKAASNFAQKNNSQRFIPDLKSSFIFGETTHQNISF</sequence>
<feature type="domain" description="U1-type" evidence="3">
    <location>
        <begin position="207"/>
        <end position="241"/>
    </location>
</feature>
<dbReference type="Proteomes" id="UP001165740">
    <property type="component" value="Chromosome 17"/>
</dbReference>
<feature type="domain" description="C2H2-type" evidence="2">
    <location>
        <begin position="255"/>
        <end position="279"/>
    </location>
</feature>
<dbReference type="OMA" id="NGYGHIP"/>
<dbReference type="GO" id="GO:0003676">
    <property type="term" value="F:nucleic acid binding"/>
    <property type="evidence" value="ECO:0007669"/>
    <property type="project" value="InterPro"/>
</dbReference>
<dbReference type="InterPro" id="IPR052644">
    <property type="entry name" value="ZMAT3"/>
</dbReference>
<feature type="domain" description="C2H2-type" evidence="2">
    <location>
        <begin position="340"/>
        <end position="364"/>
    </location>
</feature>
<accession>A0A9U8EC96</accession>
<evidence type="ECO:0000256" key="1">
    <source>
        <dbReference type="SAM" id="MobiDB-lite"/>
    </source>
</evidence>
<dbReference type="InterPro" id="IPR036236">
    <property type="entry name" value="Znf_C2H2_sf"/>
</dbReference>
<dbReference type="GeneID" id="106067130"/>
<dbReference type="SMART" id="SM00451">
    <property type="entry name" value="ZnF_U1"/>
    <property type="match status" value="4"/>
</dbReference>
<dbReference type="GO" id="GO:0008270">
    <property type="term" value="F:zinc ion binding"/>
    <property type="evidence" value="ECO:0007669"/>
    <property type="project" value="InterPro"/>
</dbReference>
<feature type="domain" description="U1-type" evidence="3">
    <location>
        <begin position="3"/>
        <end position="37"/>
    </location>
</feature>
<gene>
    <name evidence="5" type="primary">LOC106067130</name>
</gene>
<dbReference type="PANTHER" id="PTHR46786">
    <property type="entry name" value="ZINC FINGER MATRIN-TYPE PROTEIN 3"/>
    <property type="match status" value="1"/>
</dbReference>
<feature type="region of interest" description="Disordered" evidence="1">
    <location>
        <begin position="32"/>
        <end position="53"/>
    </location>
</feature>
<dbReference type="AlphaFoldDB" id="A0A9U8EC96"/>
<evidence type="ECO:0000259" key="2">
    <source>
        <dbReference type="SMART" id="SM00355"/>
    </source>
</evidence>
<dbReference type="RefSeq" id="XP_013081724.2">
    <property type="nucleotide sequence ID" value="XM_013226270.2"/>
</dbReference>
<evidence type="ECO:0000259" key="3">
    <source>
        <dbReference type="SMART" id="SM00451"/>
    </source>
</evidence>
<feature type="region of interest" description="Disordered" evidence="1">
    <location>
        <begin position="180"/>
        <end position="204"/>
    </location>
</feature>
<dbReference type="OrthoDB" id="6090838at2759"/>
<dbReference type="Gene3D" id="3.30.160.60">
    <property type="entry name" value="Classic Zinc Finger"/>
    <property type="match status" value="4"/>
</dbReference>
<feature type="domain" description="C2H2-type" evidence="2">
    <location>
        <begin position="6"/>
        <end position="30"/>
    </location>
</feature>
<organism evidence="4 5">
    <name type="scientific">Biomphalaria glabrata</name>
    <name type="common">Bloodfluke planorb</name>
    <name type="synonym">Freshwater snail</name>
    <dbReference type="NCBI Taxonomy" id="6526"/>
    <lineage>
        <taxon>Eukaryota</taxon>
        <taxon>Metazoa</taxon>
        <taxon>Spiralia</taxon>
        <taxon>Lophotrochozoa</taxon>
        <taxon>Mollusca</taxon>
        <taxon>Gastropoda</taxon>
        <taxon>Heterobranchia</taxon>
        <taxon>Euthyneura</taxon>
        <taxon>Panpulmonata</taxon>
        <taxon>Hygrophila</taxon>
        <taxon>Lymnaeoidea</taxon>
        <taxon>Planorbidae</taxon>
        <taxon>Biomphalaria</taxon>
    </lineage>
</organism>
<evidence type="ECO:0000313" key="5">
    <source>
        <dbReference type="RefSeq" id="XP_013081724.2"/>
    </source>
</evidence>